<evidence type="ECO:0000313" key="8">
    <source>
        <dbReference type="EMBL" id="KAH8689928.1"/>
    </source>
</evidence>
<evidence type="ECO:0000256" key="4">
    <source>
        <dbReference type="ARBA" id="ARBA00023136"/>
    </source>
</evidence>
<feature type="domain" description="Rhodopsin" evidence="7">
    <location>
        <begin position="26"/>
        <end position="269"/>
    </location>
</feature>
<feature type="transmembrane region" description="Helical" evidence="6">
    <location>
        <begin position="86"/>
        <end position="110"/>
    </location>
</feature>
<dbReference type="GO" id="GO:0016020">
    <property type="term" value="C:membrane"/>
    <property type="evidence" value="ECO:0007669"/>
    <property type="project" value="UniProtKB-SubCell"/>
</dbReference>
<evidence type="ECO:0000256" key="3">
    <source>
        <dbReference type="ARBA" id="ARBA00022989"/>
    </source>
</evidence>
<keyword evidence="9" id="KW-1185">Reference proteome</keyword>
<dbReference type="PANTHER" id="PTHR33048">
    <property type="entry name" value="PTH11-LIKE INTEGRAL MEMBRANE PROTEIN (AFU_ORTHOLOGUE AFUA_5G11245)"/>
    <property type="match status" value="1"/>
</dbReference>
<sequence>MLTSASTAMIVTMAVFMVVSGLSVALRLHLRRQRRISLEADDYLVVAAWVFAAALAITNIVGVPVGGFGTPYEELGDEKAEKFLKIFFILQFWYIISVALVKFSILFLYGRVFGIGRFPSSVLVLLGITAAWLISFLFATFFQIWPLRCNWVACDPTTNYAVMYVLSSVTDIVIDISILALPVFFIRKLRFSTNQKIGVCGIFGLGIFCVVSSVARLAYTVIFQISNIEGNYAVNFNTAVVNIIMWSGIEVCASVLCANLPCYGPLISRARNASPISQTITSFFSIRPSRRLRSDRLRSDSLKRTSVQSPSASRENILGLKSATENIIESRNLGDTPSDGLNMELGGIRVDNSFNVD</sequence>
<gene>
    <name evidence="8" type="ORF">BGW36DRAFT_432893</name>
</gene>
<keyword evidence="2 6" id="KW-0812">Transmembrane</keyword>
<dbReference type="EMBL" id="JAJTJA010000014">
    <property type="protein sequence ID" value="KAH8689928.1"/>
    <property type="molecule type" value="Genomic_DNA"/>
</dbReference>
<organism evidence="8 9">
    <name type="scientific">Talaromyces proteolyticus</name>
    <dbReference type="NCBI Taxonomy" id="1131652"/>
    <lineage>
        <taxon>Eukaryota</taxon>
        <taxon>Fungi</taxon>
        <taxon>Dikarya</taxon>
        <taxon>Ascomycota</taxon>
        <taxon>Pezizomycotina</taxon>
        <taxon>Eurotiomycetes</taxon>
        <taxon>Eurotiomycetidae</taxon>
        <taxon>Eurotiales</taxon>
        <taxon>Trichocomaceae</taxon>
        <taxon>Talaromyces</taxon>
        <taxon>Talaromyces sect. Bacilispori</taxon>
    </lineage>
</organism>
<dbReference type="InterPro" id="IPR049326">
    <property type="entry name" value="Rhodopsin_dom_fungi"/>
</dbReference>
<feature type="transmembrane region" description="Helical" evidence="6">
    <location>
        <begin position="162"/>
        <end position="185"/>
    </location>
</feature>
<keyword evidence="3 6" id="KW-1133">Transmembrane helix</keyword>
<dbReference type="RefSeq" id="XP_046066211.1">
    <property type="nucleotide sequence ID" value="XM_046221193.1"/>
</dbReference>
<feature type="transmembrane region" description="Helical" evidence="6">
    <location>
        <begin position="197"/>
        <end position="219"/>
    </location>
</feature>
<evidence type="ECO:0000256" key="6">
    <source>
        <dbReference type="SAM" id="Phobius"/>
    </source>
</evidence>
<evidence type="ECO:0000256" key="2">
    <source>
        <dbReference type="ARBA" id="ARBA00022692"/>
    </source>
</evidence>
<dbReference type="AlphaFoldDB" id="A0AAD4KEA4"/>
<feature type="transmembrane region" description="Helical" evidence="6">
    <location>
        <begin position="42"/>
        <end position="66"/>
    </location>
</feature>
<protein>
    <recommendedName>
        <fullName evidence="7">Rhodopsin domain-containing protein</fullName>
    </recommendedName>
</protein>
<dbReference type="InterPro" id="IPR052337">
    <property type="entry name" value="SAT4-like"/>
</dbReference>
<comment type="similarity">
    <text evidence="5">Belongs to the SAT4 family.</text>
</comment>
<proteinExistence type="inferred from homology"/>
<dbReference type="Pfam" id="PF20684">
    <property type="entry name" value="Fung_rhodopsin"/>
    <property type="match status" value="1"/>
</dbReference>
<keyword evidence="4 6" id="KW-0472">Membrane</keyword>
<evidence type="ECO:0000313" key="9">
    <source>
        <dbReference type="Proteomes" id="UP001201262"/>
    </source>
</evidence>
<name>A0AAD4KEA4_9EURO</name>
<evidence type="ECO:0000256" key="5">
    <source>
        <dbReference type="ARBA" id="ARBA00038359"/>
    </source>
</evidence>
<comment type="subcellular location">
    <subcellularLocation>
        <location evidence="1">Membrane</location>
        <topology evidence="1">Multi-pass membrane protein</topology>
    </subcellularLocation>
</comment>
<feature type="transmembrane region" description="Helical" evidence="6">
    <location>
        <begin position="6"/>
        <end position="30"/>
    </location>
</feature>
<comment type="caution">
    <text evidence="8">The sequence shown here is derived from an EMBL/GenBank/DDBJ whole genome shotgun (WGS) entry which is preliminary data.</text>
</comment>
<evidence type="ECO:0000259" key="7">
    <source>
        <dbReference type="Pfam" id="PF20684"/>
    </source>
</evidence>
<reference evidence="8" key="1">
    <citation type="submission" date="2021-12" db="EMBL/GenBank/DDBJ databases">
        <title>Convergent genome expansion in fungi linked to evolution of root-endophyte symbiosis.</title>
        <authorList>
            <consortium name="DOE Joint Genome Institute"/>
            <person name="Ke Y.-H."/>
            <person name="Bonito G."/>
            <person name="Liao H.-L."/>
            <person name="Looney B."/>
            <person name="Rojas-Flechas A."/>
            <person name="Nash J."/>
            <person name="Hameed K."/>
            <person name="Schadt C."/>
            <person name="Martin F."/>
            <person name="Crous P.W."/>
            <person name="Miettinen O."/>
            <person name="Magnuson J.K."/>
            <person name="Labbe J."/>
            <person name="Jacobson D."/>
            <person name="Doktycz M.J."/>
            <person name="Veneault-Fourrey C."/>
            <person name="Kuo A."/>
            <person name="Mondo S."/>
            <person name="Calhoun S."/>
            <person name="Riley R."/>
            <person name="Ohm R."/>
            <person name="LaButti K."/>
            <person name="Andreopoulos B."/>
            <person name="Pangilinan J."/>
            <person name="Nolan M."/>
            <person name="Tritt A."/>
            <person name="Clum A."/>
            <person name="Lipzen A."/>
            <person name="Daum C."/>
            <person name="Barry K."/>
            <person name="Grigoriev I.V."/>
            <person name="Vilgalys R."/>
        </authorList>
    </citation>
    <scope>NUCLEOTIDE SEQUENCE</scope>
    <source>
        <strain evidence="8">PMI_201</strain>
    </source>
</reference>
<evidence type="ECO:0000256" key="1">
    <source>
        <dbReference type="ARBA" id="ARBA00004141"/>
    </source>
</evidence>
<feature type="transmembrane region" description="Helical" evidence="6">
    <location>
        <begin position="122"/>
        <end position="142"/>
    </location>
</feature>
<dbReference type="PANTHER" id="PTHR33048:SF18">
    <property type="entry name" value="INTEGRAL MEMBRANE PROTEIN"/>
    <property type="match status" value="1"/>
</dbReference>
<dbReference type="GeneID" id="70251480"/>
<dbReference type="Proteomes" id="UP001201262">
    <property type="component" value="Unassembled WGS sequence"/>
</dbReference>
<accession>A0AAD4KEA4</accession>